<reference evidence="3" key="2">
    <citation type="submission" date="2023-01" db="EMBL/GenBank/DDBJ databases">
        <authorList>
            <person name="Sun Q."/>
            <person name="Evtushenko L."/>
        </authorList>
    </citation>
    <scope>NUCLEOTIDE SEQUENCE</scope>
    <source>
        <strain evidence="3">VKM Ac-1020</strain>
    </source>
</reference>
<dbReference type="SUPFAM" id="SSF51261">
    <property type="entry name" value="Duplicated hybrid motif"/>
    <property type="match status" value="1"/>
</dbReference>
<dbReference type="Pfam" id="PF01551">
    <property type="entry name" value="Peptidase_M23"/>
    <property type="match status" value="1"/>
</dbReference>
<dbReference type="Gene3D" id="2.70.70.10">
    <property type="entry name" value="Glucose Permease (Domain IIA)"/>
    <property type="match status" value="1"/>
</dbReference>
<evidence type="ECO:0000313" key="3">
    <source>
        <dbReference type="EMBL" id="GLJ63098.1"/>
    </source>
</evidence>
<dbReference type="InterPro" id="IPR016047">
    <property type="entry name" value="M23ase_b-sheet_dom"/>
</dbReference>
<proteinExistence type="predicted"/>
<dbReference type="RefSeq" id="WP_271174777.1">
    <property type="nucleotide sequence ID" value="NZ_BSEJ01000027.1"/>
</dbReference>
<feature type="compositionally biased region" description="Pro residues" evidence="1">
    <location>
        <begin position="416"/>
        <end position="428"/>
    </location>
</feature>
<feature type="region of interest" description="Disordered" evidence="1">
    <location>
        <begin position="270"/>
        <end position="428"/>
    </location>
</feature>
<dbReference type="EMBL" id="BSEJ01000027">
    <property type="protein sequence ID" value="GLJ63098.1"/>
    <property type="molecule type" value="Genomic_DNA"/>
</dbReference>
<dbReference type="PRINTS" id="PR01217">
    <property type="entry name" value="PRICHEXTENSN"/>
</dbReference>
<organism evidence="3 4">
    <name type="scientific">Microbacterium barkeri</name>
    <dbReference type="NCBI Taxonomy" id="33917"/>
    <lineage>
        <taxon>Bacteria</taxon>
        <taxon>Bacillati</taxon>
        <taxon>Actinomycetota</taxon>
        <taxon>Actinomycetes</taxon>
        <taxon>Micrococcales</taxon>
        <taxon>Microbacteriaceae</taxon>
        <taxon>Microbacterium</taxon>
    </lineage>
</organism>
<reference evidence="3" key="1">
    <citation type="journal article" date="2014" name="Int. J. Syst. Evol. Microbiol.">
        <title>Complete genome sequence of Corynebacterium casei LMG S-19264T (=DSM 44701T), isolated from a smear-ripened cheese.</title>
        <authorList>
            <consortium name="US DOE Joint Genome Institute (JGI-PGF)"/>
            <person name="Walter F."/>
            <person name="Albersmeier A."/>
            <person name="Kalinowski J."/>
            <person name="Ruckert C."/>
        </authorList>
    </citation>
    <scope>NUCLEOTIDE SEQUENCE</scope>
    <source>
        <strain evidence="3">VKM Ac-1020</strain>
    </source>
</reference>
<evidence type="ECO:0000256" key="1">
    <source>
        <dbReference type="SAM" id="MobiDB-lite"/>
    </source>
</evidence>
<dbReference type="GO" id="GO:0004222">
    <property type="term" value="F:metalloendopeptidase activity"/>
    <property type="evidence" value="ECO:0007669"/>
    <property type="project" value="TreeGrafter"/>
</dbReference>
<protein>
    <recommendedName>
        <fullName evidence="2">M23ase beta-sheet core domain-containing protein</fullName>
    </recommendedName>
</protein>
<feature type="domain" description="M23ase beta-sheet core" evidence="2">
    <location>
        <begin position="170"/>
        <end position="267"/>
    </location>
</feature>
<name>A0A9W6H6Q3_9MICO</name>
<feature type="compositionally biased region" description="Low complexity" evidence="1">
    <location>
        <begin position="387"/>
        <end position="415"/>
    </location>
</feature>
<evidence type="ECO:0000313" key="4">
    <source>
        <dbReference type="Proteomes" id="UP001142462"/>
    </source>
</evidence>
<evidence type="ECO:0000259" key="2">
    <source>
        <dbReference type="Pfam" id="PF01551"/>
    </source>
</evidence>
<keyword evidence="4" id="KW-1185">Reference proteome</keyword>
<feature type="compositionally biased region" description="Low complexity" evidence="1">
    <location>
        <begin position="289"/>
        <end position="301"/>
    </location>
</feature>
<dbReference type="PANTHER" id="PTHR21666:SF270">
    <property type="entry name" value="MUREIN HYDROLASE ACTIVATOR ENVC"/>
    <property type="match status" value="1"/>
</dbReference>
<gene>
    <name evidence="3" type="ORF">GCM10017576_32290</name>
</gene>
<accession>A0A9W6H6Q3</accession>
<comment type="caution">
    <text evidence="3">The sequence shown here is derived from an EMBL/GenBank/DDBJ whole genome shotgun (WGS) entry which is preliminary data.</text>
</comment>
<feature type="compositionally biased region" description="Pro residues" evidence="1">
    <location>
        <begin position="323"/>
        <end position="386"/>
    </location>
</feature>
<dbReference type="InterPro" id="IPR050570">
    <property type="entry name" value="Cell_wall_metabolism_enzyme"/>
</dbReference>
<dbReference type="Proteomes" id="UP001142462">
    <property type="component" value="Unassembled WGS sequence"/>
</dbReference>
<dbReference type="InterPro" id="IPR011055">
    <property type="entry name" value="Dup_hybrid_motif"/>
</dbReference>
<sequence>MQQDTSDGESNDASATRVRSTRAAHASVIVAALVAAATGAGALAAAGAPPESEPVAAVSIAVDDGEVSDDLERPESPTAGLSDEAAAFAEAGAIEVPALAGSDYGATTVDEVTKLRREAREKLIRAAIAAGIDVDLSRLGDDGKLASLDTFLWPIANPVLTDQFGARNGRHMGMDIAAPGGTPIGAAAPGIVVLSSESHYGYGVAVMIQHVNGVRTLYGHMTHGSRVVEEGDWVEAGDPIGLVGNTGRSFGNHLHFEVHVNGVPVDPRRYLDGAGEPVDIKPWAPDPRASQNPQPAESPQSSEPPKPSENPQPSEKPSETPKPSTPPTTPPPTTQPPATTPPPTSPPPATTPPPTSPPPTQPPATTPPPTTQPPATSPPPTEPAPSPETSEPAPSPKTSEPSTPSPSPSQTHTPVTPMPLPTVTLPPE</sequence>
<dbReference type="AlphaFoldDB" id="A0A9W6H6Q3"/>
<dbReference type="CDD" id="cd12797">
    <property type="entry name" value="M23_peptidase"/>
    <property type="match status" value="1"/>
</dbReference>
<dbReference type="PANTHER" id="PTHR21666">
    <property type="entry name" value="PEPTIDASE-RELATED"/>
    <property type="match status" value="1"/>
</dbReference>